<dbReference type="SUPFAM" id="SSF111321">
    <property type="entry name" value="AF1104-like"/>
    <property type="match status" value="1"/>
</dbReference>
<dbReference type="Pfam" id="PF01937">
    <property type="entry name" value="ARMT1-like_dom"/>
    <property type="match status" value="1"/>
</dbReference>
<gene>
    <name evidence="2" type="ORF">S01H4_61113</name>
</gene>
<evidence type="ECO:0000259" key="1">
    <source>
        <dbReference type="Pfam" id="PF01937"/>
    </source>
</evidence>
<dbReference type="InterPro" id="IPR036075">
    <property type="entry name" value="ARMT-1-like_metal-bd_sf"/>
</dbReference>
<organism evidence="2">
    <name type="scientific">marine sediment metagenome</name>
    <dbReference type="NCBI Taxonomy" id="412755"/>
    <lineage>
        <taxon>unclassified sequences</taxon>
        <taxon>metagenomes</taxon>
        <taxon>ecological metagenomes</taxon>
    </lineage>
</organism>
<feature type="domain" description="Damage-control phosphatase ARMT1-like metal-binding" evidence="1">
    <location>
        <begin position="4"/>
        <end position="155"/>
    </location>
</feature>
<reference evidence="2" key="1">
    <citation type="journal article" date="2014" name="Front. Microbiol.">
        <title>High frequency of phylogenetically diverse reductive dehalogenase-homologous genes in deep subseafloor sedimentary metagenomes.</title>
        <authorList>
            <person name="Kawai M."/>
            <person name="Futagami T."/>
            <person name="Toyoda A."/>
            <person name="Takaki Y."/>
            <person name="Nishi S."/>
            <person name="Hori S."/>
            <person name="Arai W."/>
            <person name="Tsubouchi T."/>
            <person name="Morono Y."/>
            <person name="Uchiyama I."/>
            <person name="Ito T."/>
            <person name="Fujiyama A."/>
            <person name="Inagaki F."/>
            <person name="Takami H."/>
        </authorList>
    </citation>
    <scope>NUCLEOTIDE SEQUENCE</scope>
    <source>
        <strain evidence="2">Expedition CK06-06</strain>
    </source>
</reference>
<feature type="non-terminal residue" evidence="2">
    <location>
        <position position="176"/>
    </location>
</feature>
<dbReference type="AlphaFoldDB" id="X1DIW2"/>
<feature type="non-terminal residue" evidence="2">
    <location>
        <position position="1"/>
    </location>
</feature>
<dbReference type="Gene3D" id="1.10.285.20">
    <property type="entry name" value="Uncharacterised protein PF01937, DUF89, domain 2"/>
    <property type="match status" value="1"/>
</dbReference>
<name>X1DIW2_9ZZZZ</name>
<accession>X1DIW2</accession>
<protein>
    <recommendedName>
        <fullName evidence="1">Damage-control phosphatase ARMT1-like metal-binding domain-containing protein</fullName>
    </recommendedName>
</protein>
<comment type="caution">
    <text evidence="2">The sequence shown here is derived from an EMBL/GenBank/DDBJ whole genome shotgun (WGS) entry which is preliminary data.</text>
</comment>
<proteinExistence type="predicted"/>
<dbReference type="Gene3D" id="3.40.50.10880">
    <property type="entry name" value="Uncharacterised protein PF01937, DUF89, domain 3"/>
    <property type="match status" value="1"/>
</dbReference>
<dbReference type="EMBL" id="BART01036170">
    <property type="protein sequence ID" value="GAH08230.1"/>
    <property type="molecule type" value="Genomic_DNA"/>
</dbReference>
<evidence type="ECO:0000313" key="2">
    <source>
        <dbReference type="EMBL" id="GAH08230.1"/>
    </source>
</evidence>
<sequence length="176" mass="19892">DFSTEIFSIIAQKTGKLDPFLQIKIESNDFFKKLIPKLNESFADLPKKEKLYSLVLYSIAANMVDFSTGGHKVDLNDIAKNIVYFPEEGLAIDHFNDLHNLIEKSNSIIYLSDNCGEVVVDNLVVNFLVKEMKKKVYFGLKGAPIANDCTMDDFTRDELPQYATETFAVSSSFGWN</sequence>
<dbReference type="InterPro" id="IPR002791">
    <property type="entry name" value="ARMT1-like_metal-bd"/>
</dbReference>